<name>B7L2W9_METC4</name>
<accession>B7L2W9</accession>
<reference evidence="1 2" key="2">
    <citation type="journal article" date="2012" name="J. Bacteriol.">
        <title>Complete genome sequences of six strains of the genus Methylobacterium.</title>
        <authorList>
            <person name="Marx C.J."/>
            <person name="Bringel F."/>
            <person name="Chistoserdova L."/>
            <person name="Moulin L."/>
            <person name="Farhan Ul Haque M."/>
            <person name="Fleischman D.E."/>
            <person name="Gruffaz C."/>
            <person name="Jourand P."/>
            <person name="Knief C."/>
            <person name="Lee M.C."/>
            <person name="Muller E.E."/>
            <person name="Nadalig T."/>
            <person name="Peyraud R."/>
            <person name="Roselli S."/>
            <person name="Russ L."/>
            <person name="Goodwin L.A."/>
            <person name="Ivanova N."/>
            <person name="Kyrpides N."/>
            <person name="Lajus A."/>
            <person name="Land M.L."/>
            <person name="Medigue C."/>
            <person name="Mikhailova N."/>
            <person name="Nolan M."/>
            <person name="Woyke T."/>
            <person name="Stolyar S."/>
            <person name="Vorholt J.A."/>
            <person name="Vuilleumier S."/>
        </authorList>
    </citation>
    <scope>NUCLEOTIDE SEQUENCE [LARGE SCALE GENOMIC DNA]</scope>
    <source>
        <strain evidence="2">CM4 / NCIMB 13688</strain>
        <plasmid evidence="1 2">pCMU01</plasmid>
    </source>
</reference>
<dbReference type="EMBL" id="CP001299">
    <property type="protein sequence ID" value="ACK86177.1"/>
    <property type="molecule type" value="Genomic_DNA"/>
</dbReference>
<keyword evidence="1" id="KW-0614">Plasmid</keyword>
<dbReference type="HOGENOM" id="CLU_1946278_0_0_5"/>
<dbReference type="AlphaFoldDB" id="B7L2W9"/>
<evidence type="ECO:0000313" key="2">
    <source>
        <dbReference type="Proteomes" id="UP000002385"/>
    </source>
</evidence>
<dbReference type="KEGG" id="mch:Mchl_5420"/>
<evidence type="ECO:0000313" key="1">
    <source>
        <dbReference type="EMBL" id="ACK86177.1"/>
    </source>
</evidence>
<reference evidence="1 2" key="1">
    <citation type="submission" date="2008-12" db="EMBL/GenBank/DDBJ databases">
        <title>Complete sequence of plasmid1 of Methylobacterium chloromethanicum CM4.</title>
        <authorList>
            <consortium name="US DOE Joint Genome Institute"/>
            <person name="Lucas S."/>
            <person name="Copeland A."/>
            <person name="Lapidus A."/>
            <person name="Glavina del Rio T."/>
            <person name="Dalin E."/>
            <person name="Tice H."/>
            <person name="Bruce D."/>
            <person name="Goodwin L."/>
            <person name="Pitluck S."/>
            <person name="Chertkov O."/>
            <person name="Brettin T."/>
            <person name="Detter J.C."/>
            <person name="Han C."/>
            <person name="Larimer F."/>
            <person name="Land M."/>
            <person name="Hauser L."/>
            <person name="Kyrpides N."/>
            <person name="Mikhailova N."/>
            <person name="Marx C."/>
            <person name="Richardson P."/>
        </authorList>
    </citation>
    <scope>NUCLEOTIDE SEQUENCE [LARGE SCALE GENOMIC DNA]</scope>
    <source>
        <strain evidence="2">CM4 / NCIMB 13688</strain>
        <plasmid evidence="1 2">pCMU01</plasmid>
    </source>
</reference>
<geneLocation type="plasmid" evidence="1 2">
    <name>pCMU01</name>
</geneLocation>
<protein>
    <submittedName>
        <fullName evidence="1">Uncharacterized protein</fullName>
    </submittedName>
</protein>
<gene>
    <name evidence="1" type="ordered locus">Mchl_5420</name>
</gene>
<sequence>MQSDTRDAIEQIVARQDELGADLNHLLQRIEEVEASRRECVPMSEILDANTRDYPSYCPEARDHRCVFSLFALTRALVRVQVLWEHSGVSHKDDAELSRDFDRSYSIIEKLIELGLSAERTKGSALSPR</sequence>
<organism evidence="1 2">
    <name type="scientific">Methylorubrum extorquens (strain CM4 / NCIMB 13688)</name>
    <name type="common">Methylobacterium extorquens</name>
    <dbReference type="NCBI Taxonomy" id="440085"/>
    <lineage>
        <taxon>Bacteria</taxon>
        <taxon>Pseudomonadati</taxon>
        <taxon>Pseudomonadota</taxon>
        <taxon>Alphaproteobacteria</taxon>
        <taxon>Hyphomicrobiales</taxon>
        <taxon>Methylobacteriaceae</taxon>
        <taxon>Methylorubrum</taxon>
    </lineage>
</organism>
<proteinExistence type="predicted"/>
<dbReference type="Proteomes" id="UP000002385">
    <property type="component" value="Plasmid pCMU01"/>
</dbReference>